<dbReference type="GO" id="GO:0005743">
    <property type="term" value="C:mitochondrial inner membrane"/>
    <property type="evidence" value="ECO:0007669"/>
    <property type="project" value="TreeGrafter"/>
</dbReference>
<organism evidence="2 3">
    <name type="scientific">Ceraceosorus guamensis</name>
    <dbReference type="NCBI Taxonomy" id="1522189"/>
    <lineage>
        <taxon>Eukaryota</taxon>
        <taxon>Fungi</taxon>
        <taxon>Dikarya</taxon>
        <taxon>Basidiomycota</taxon>
        <taxon>Ustilaginomycotina</taxon>
        <taxon>Exobasidiomycetes</taxon>
        <taxon>Ceraceosorales</taxon>
        <taxon>Ceraceosoraceae</taxon>
        <taxon>Ceraceosorus</taxon>
    </lineage>
</organism>
<feature type="compositionally biased region" description="Polar residues" evidence="1">
    <location>
        <begin position="78"/>
        <end position="89"/>
    </location>
</feature>
<evidence type="ECO:0000256" key="1">
    <source>
        <dbReference type="SAM" id="MobiDB-lite"/>
    </source>
</evidence>
<dbReference type="InterPro" id="IPR042432">
    <property type="entry name" value="Coa1_fungi"/>
</dbReference>
<feature type="compositionally biased region" description="Low complexity" evidence="1">
    <location>
        <begin position="102"/>
        <end position="115"/>
    </location>
</feature>
<dbReference type="Pfam" id="PF08695">
    <property type="entry name" value="Coa1"/>
    <property type="match status" value="1"/>
</dbReference>
<name>A0A316VWA6_9BASI</name>
<evidence type="ECO:0000313" key="3">
    <source>
        <dbReference type="Proteomes" id="UP000245783"/>
    </source>
</evidence>
<gene>
    <name evidence="2" type="ORF">IE81DRAFT_348063</name>
</gene>
<sequence length="275" mass="29847">MSSVFPIQGAFAALAAPLRAYGQPLRPQGMYQLRRLHSRSTFHGLDSMTVRARVDAASALSLGKNFRRLDTRADQKGFASSSTQYYPSQTRHRSQRLATDASRPYASPRSLPSLPSTSSRVLFALGLGTAILSSWALFTAHATNKERLSSSVLRAALDQAKENVSLRKRLGVGKIASLDEVDADLGDVKLVRSSWLLGDAWVGGGINMMQGRIDINFQVKGPSEETATIYFKSYRPSQEKLFVIQRFEAVLDKSGEVIPLSGRVGGGSKGITAGI</sequence>
<evidence type="ECO:0000313" key="2">
    <source>
        <dbReference type="EMBL" id="PWN41732.1"/>
    </source>
</evidence>
<dbReference type="PANTHER" id="PTHR28523:SF1">
    <property type="entry name" value="CYTOCHROME C OXIDASE ASSEMBLY FACTOR 1"/>
    <property type="match status" value="1"/>
</dbReference>
<dbReference type="PANTHER" id="PTHR28523">
    <property type="entry name" value="CYTOCHROME C OXIDASE ASSEMBLY FACTOR 1"/>
    <property type="match status" value="1"/>
</dbReference>
<proteinExistence type="predicted"/>
<dbReference type="Proteomes" id="UP000245783">
    <property type="component" value="Unassembled WGS sequence"/>
</dbReference>
<keyword evidence="3" id="KW-1185">Reference proteome</keyword>
<protein>
    <recommendedName>
        <fullName evidence="4">DUF1783-domain-containing protein</fullName>
    </recommendedName>
</protein>
<dbReference type="InterPro" id="IPR014807">
    <property type="entry name" value="Coa1"/>
</dbReference>
<reference evidence="2 3" key="1">
    <citation type="journal article" date="2018" name="Mol. Biol. Evol.">
        <title>Broad Genomic Sampling Reveals a Smut Pathogenic Ancestry of the Fungal Clade Ustilaginomycotina.</title>
        <authorList>
            <person name="Kijpornyongpan T."/>
            <person name="Mondo S.J."/>
            <person name="Barry K."/>
            <person name="Sandor L."/>
            <person name="Lee J."/>
            <person name="Lipzen A."/>
            <person name="Pangilinan J."/>
            <person name="LaButti K."/>
            <person name="Hainaut M."/>
            <person name="Henrissat B."/>
            <person name="Grigoriev I.V."/>
            <person name="Spatafora J.W."/>
            <person name="Aime M.C."/>
        </authorList>
    </citation>
    <scope>NUCLEOTIDE SEQUENCE [LARGE SCALE GENOMIC DNA]</scope>
    <source>
        <strain evidence="2 3">MCA 4658</strain>
    </source>
</reference>
<dbReference type="GO" id="GO:0033617">
    <property type="term" value="P:mitochondrial respiratory chain complex IV assembly"/>
    <property type="evidence" value="ECO:0007669"/>
    <property type="project" value="InterPro"/>
</dbReference>
<dbReference type="GeneID" id="37038089"/>
<accession>A0A316VWA6</accession>
<feature type="region of interest" description="Disordered" evidence="1">
    <location>
        <begin position="78"/>
        <end position="115"/>
    </location>
</feature>
<evidence type="ECO:0008006" key="4">
    <source>
        <dbReference type="Google" id="ProtNLM"/>
    </source>
</evidence>
<dbReference type="OrthoDB" id="2100652at2759"/>
<dbReference type="EMBL" id="KZ819388">
    <property type="protein sequence ID" value="PWN41732.1"/>
    <property type="molecule type" value="Genomic_DNA"/>
</dbReference>
<dbReference type="RefSeq" id="XP_025368892.1">
    <property type="nucleotide sequence ID" value="XM_025516219.1"/>
</dbReference>
<dbReference type="InParanoid" id="A0A316VWA6"/>
<dbReference type="AlphaFoldDB" id="A0A316VWA6"/>